<comment type="caution">
    <text evidence="2">The sequence shown here is derived from an EMBL/GenBank/DDBJ whole genome shotgun (WGS) entry which is preliminary data.</text>
</comment>
<keyword evidence="3" id="KW-1185">Reference proteome</keyword>
<evidence type="ECO:0000313" key="2">
    <source>
        <dbReference type="EMBL" id="GMF28774.1"/>
    </source>
</evidence>
<evidence type="ECO:0000313" key="3">
    <source>
        <dbReference type="Proteomes" id="UP001165121"/>
    </source>
</evidence>
<reference evidence="2" key="1">
    <citation type="submission" date="2023-04" db="EMBL/GenBank/DDBJ databases">
        <title>Phytophthora fragariaefolia NBRC 109709.</title>
        <authorList>
            <person name="Ichikawa N."/>
            <person name="Sato H."/>
            <person name="Tonouchi N."/>
        </authorList>
    </citation>
    <scope>NUCLEOTIDE SEQUENCE</scope>
    <source>
        <strain evidence="2">NBRC 109709</strain>
    </source>
</reference>
<protein>
    <submittedName>
        <fullName evidence="2">Unnamed protein product</fullName>
    </submittedName>
</protein>
<name>A0A9W6U4K2_9STRA</name>
<sequence>MAGQSSHQPKEWGPCWSWPLNDMPIPTPPPLRTPRRQLQAPHKGREGQSNLSEKHGLPHGMLDGVVSPSTLRHQSRPVLMPGVVPLEAAAIIDRDIVEAVDGTGDMGVIGENGGLETLGTDANESVSPSAETAILEAGANDAVADEAEGGDRALGVGLLSLAAADAAPPITTPTH</sequence>
<dbReference type="AlphaFoldDB" id="A0A9W6U4K2"/>
<proteinExistence type="predicted"/>
<gene>
    <name evidence="2" type="ORF">Pfra01_000602700</name>
</gene>
<dbReference type="EMBL" id="BSXT01000497">
    <property type="protein sequence ID" value="GMF28774.1"/>
    <property type="molecule type" value="Genomic_DNA"/>
</dbReference>
<dbReference type="Proteomes" id="UP001165121">
    <property type="component" value="Unassembled WGS sequence"/>
</dbReference>
<feature type="region of interest" description="Disordered" evidence="1">
    <location>
        <begin position="1"/>
        <end position="67"/>
    </location>
</feature>
<organism evidence="2 3">
    <name type="scientific">Phytophthora fragariaefolia</name>
    <dbReference type="NCBI Taxonomy" id="1490495"/>
    <lineage>
        <taxon>Eukaryota</taxon>
        <taxon>Sar</taxon>
        <taxon>Stramenopiles</taxon>
        <taxon>Oomycota</taxon>
        <taxon>Peronosporomycetes</taxon>
        <taxon>Peronosporales</taxon>
        <taxon>Peronosporaceae</taxon>
        <taxon>Phytophthora</taxon>
    </lineage>
</organism>
<accession>A0A9W6U4K2</accession>
<evidence type="ECO:0000256" key="1">
    <source>
        <dbReference type="SAM" id="MobiDB-lite"/>
    </source>
</evidence>